<dbReference type="Proteomes" id="UP000280696">
    <property type="component" value="Unassembled WGS sequence"/>
</dbReference>
<proteinExistence type="predicted"/>
<protein>
    <recommendedName>
        <fullName evidence="1">Stage 0 sporulation protein A homolog</fullName>
    </recommendedName>
</protein>
<evidence type="ECO:0000256" key="4">
    <source>
        <dbReference type="SAM" id="Coils"/>
    </source>
</evidence>
<evidence type="ECO:0000259" key="5">
    <source>
        <dbReference type="PROSITE" id="PS50110"/>
    </source>
</evidence>
<dbReference type="InterPro" id="IPR001789">
    <property type="entry name" value="Sig_transdc_resp-reg_receiver"/>
</dbReference>
<dbReference type="InterPro" id="IPR037522">
    <property type="entry name" value="HD_GYP_dom"/>
</dbReference>
<dbReference type="SUPFAM" id="SSF52172">
    <property type="entry name" value="CheY-like"/>
    <property type="match status" value="1"/>
</dbReference>
<dbReference type="SUPFAM" id="SSF109604">
    <property type="entry name" value="HD-domain/PDEase-like"/>
    <property type="match status" value="1"/>
</dbReference>
<dbReference type="AlphaFoldDB" id="A0A3A9AIY8"/>
<feature type="coiled-coil region" evidence="4">
    <location>
        <begin position="128"/>
        <end position="159"/>
    </location>
</feature>
<dbReference type="CDD" id="cd00077">
    <property type="entry name" value="HDc"/>
    <property type="match status" value="1"/>
</dbReference>
<comment type="function">
    <text evidence="2">May play the central regulatory role in sporulation. It may be an element of the effector pathway responsible for the activation of sporulation genes in response to nutritional stress. Spo0A may act in concert with spo0H (a sigma factor) to control the expression of some genes that are critical to the sporulation process.</text>
</comment>
<dbReference type="OrthoDB" id="9804747at2"/>
<dbReference type="Gene3D" id="3.40.50.2300">
    <property type="match status" value="1"/>
</dbReference>
<dbReference type="Pfam" id="PF13487">
    <property type="entry name" value="HD_5"/>
    <property type="match status" value="1"/>
</dbReference>
<evidence type="ECO:0000313" key="8">
    <source>
        <dbReference type="Proteomes" id="UP000280696"/>
    </source>
</evidence>
<gene>
    <name evidence="7" type="ORF">D7V94_10160</name>
</gene>
<evidence type="ECO:0000256" key="2">
    <source>
        <dbReference type="ARBA" id="ARBA00024867"/>
    </source>
</evidence>
<evidence type="ECO:0000256" key="3">
    <source>
        <dbReference type="PROSITE-ProRule" id="PRU00169"/>
    </source>
</evidence>
<name>A0A3A9AIY8_9FIRM</name>
<dbReference type="PANTHER" id="PTHR45228:SF5">
    <property type="entry name" value="CYCLIC DI-GMP PHOSPHODIESTERASE VC_1348-RELATED"/>
    <property type="match status" value="1"/>
</dbReference>
<evidence type="ECO:0000259" key="6">
    <source>
        <dbReference type="PROSITE" id="PS51832"/>
    </source>
</evidence>
<dbReference type="GO" id="GO:0000160">
    <property type="term" value="P:phosphorelay signal transduction system"/>
    <property type="evidence" value="ECO:0007669"/>
    <property type="project" value="InterPro"/>
</dbReference>
<feature type="modified residue" description="4-aspartylphosphate" evidence="3">
    <location>
        <position position="55"/>
    </location>
</feature>
<reference evidence="7 8" key="1">
    <citation type="submission" date="2018-09" db="EMBL/GenBank/DDBJ databases">
        <title>Murine metabolic-syndrome-specific gut microbial biobank.</title>
        <authorList>
            <person name="Liu C."/>
        </authorList>
    </citation>
    <scope>NUCLEOTIDE SEQUENCE [LARGE SCALE GENOMIC DNA]</scope>
    <source>
        <strain evidence="7 8">0.1xD8-82</strain>
    </source>
</reference>
<dbReference type="EMBL" id="RAYQ01000010">
    <property type="protein sequence ID" value="RKI91268.1"/>
    <property type="molecule type" value="Genomic_DNA"/>
</dbReference>
<keyword evidence="4" id="KW-0175">Coiled coil</keyword>
<dbReference type="RefSeq" id="WP_120469385.1">
    <property type="nucleotide sequence ID" value="NZ_CATAJS010000073.1"/>
</dbReference>
<keyword evidence="3" id="KW-0597">Phosphoprotein</keyword>
<dbReference type="PROSITE" id="PS50110">
    <property type="entry name" value="RESPONSE_REGULATORY"/>
    <property type="match status" value="1"/>
</dbReference>
<dbReference type="CDD" id="cd00156">
    <property type="entry name" value="REC"/>
    <property type="match status" value="1"/>
</dbReference>
<dbReference type="PROSITE" id="PS51832">
    <property type="entry name" value="HD_GYP"/>
    <property type="match status" value="1"/>
</dbReference>
<feature type="domain" description="Response regulatory" evidence="5">
    <location>
        <begin position="5"/>
        <end position="122"/>
    </location>
</feature>
<dbReference type="InterPro" id="IPR003607">
    <property type="entry name" value="HD/PDEase_dom"/>
</dbReference>
<dbReference type="Gene3D" id="1.10.3210.10">
    <property type="entry name" value="Hypothetical protein af1432"/>
    <property type="match status" value="1"/>
</dbReference>
<dbReference type="PANTHER" id="PTHR45228">
    <property type="entry name" value="CYCLIC DI-GMP PHOSPHODIESTERASE TM_0186-RELATED"/>
    <property type="match status" value="1"/>
</dbReference>
<evidence type="ECO:0000313" key="7">
    <source>
        <dbReference type="EMBL" id="RKI91268.1"/>
    </source>
</evidence>
<sequence>MDKKTILIIEDMEINRAMLANIFLDEYDILEAANGKEGIKLFEENFSNLAAVLLDIVMPVMDGFQVLEVLSKKRLISEVPIVMITGETSVEYERRGYEYGVVDYIHKPYHAPTVKQMVKNNIDLYAYKTRLEALVKAQTAELESQNQLLMKQAQKLRKMNDAMIDAMSNVVEFRDMESGQHVKRIRVFTRALAIEIMKRFPEYGLTDERIEMLTQAAAMHDLGKIAVPDNILLKPGRLTSEEFEIMKSHTTKGAEMIASFVRMDDEDYFNYCYDICRHHHERFDGRGYPDGLKGDEIGIAAQAVSIADVYDALVSERVYKKAFDKETASNMIINGECGCFSPKLLEAFKAIKDEFAHLADTYSG</sequence>
<feature type="domain" description="HD-GYP" evidence="6">
    <location>
        <begin position="156"/>
        <end position="364"/>
    </location>
</feature>
<dbReference type="SMART" id="SM00448">
    <property type="entry name" value="REC"/>
    <property type="match status" value="1"/>
</dbReference>
<dbReference type="InterPro" id="IPR011006">
    <property type="entry name" value="CheY-like_superfamily"/>
</dbReference>
<dbReference type="Pfam" id="PF00072">
    <property type="entry name" value="Response_reg"/>
    <property type="match status" value="1"/>
</dbReference>
<organism evidence="7 8">
    <name type="scientific">Parablautia intestinalis</name>
    <dbReference type="NCBI Taxonomy" id="2320100"/>
    <lineage>
        <taxon>Bacteria</taxon>
        <taxon>Bacillati</taxon>
        <taxon>Bacillota</taxon>
        <taxon>Clostridia</taxon>
        <taxon>Lachnospirales</taxon>
        <taxon>Lachnospiraceae</taxon>
        <taxon>Parablautia</taxon>
    </lineage>
</organism>
<comment type="caution">
    <text evidence="7">The sequence shown here is derived from an EMBL/GenBank/DDBJ whole genome shotgun (WGS) entry which is preliminary data.</text>
</comment>
<keyword evidence="8" id="KW-1185">Reference proteome</keyword>
<evidence type="ECO:0000256" key="1">
    <source>
        <dbReference type="ARBA" id="ARBA00018672"/>
    </source>
</evidence>
<accession>A0A3A9AIY8</accession>
<dbReference type="InterPro" id="IPR052020">
    <property type="entry name" value="Cyclic_di-GMP/3'3'-cGAMP_PDE"/>
</dbReference>